<evidence type="ECO:0000256" key="1">
    <source>
        <dbReference type="ARBA" id="ARBA00023015"/>
    </source>
</evidence>
<dbReference type="InterPro" id="IPR001647">
    <property type="entry name" value="HTH_TetR"/>
</dbReference>
<keyword evidence="7" id="KW-1185">Reference proteome</keyword>
<dbReference type="InterPro" id="IPR050109">
    <property type="entry name" value="HTH-type_TetR-like_transc_reg"/>
</dbReference>
<comment type="caution">
    <text evidence="6">The sequence shown here is derived from an EMBL/GenBank/DDBJ whole genome shotgun (WGS) entry which is preliminary data.</text>
</comment>
<organism evidence="6 7">
    <name type="scientific">Nocardia thailandica</name>
    <dbReference type="NCBI Taxonomy" id="257275"/>
    <lineage>
        <taxon>Bacteria</taxon>
        <taxon>Bacillati</taxon>
        <taxon>Actinomycetota</taxon>
        <taxon>Actinomycetes</taxon>
        <taxon>Mycobacteriales</taxon>
        <taxon>Nocardiaceae</taxon>
        <taxon>Nocardia</taxon>
    </lineage>
</organism>
<dbReference type="Gene3D" id="1.10.357.10">
    <property type="entry name" value="Tetracycline Repressor, domain 2"/>
    <property type="match status" value="1"/>
</dbReference>
<reference evidence="6 7" key="1">
    <citation type="submission" date="2024-10" db="EMBL/GenBank/DDBJ databases">
        <title>The Natural Products Discovery Center: Release of the First 8490 Sequenced Strains for Exploring Actinobacteria Biosynthetic Diversity.</title>
        <authorList>
            <person name="Kalkreuter E."/>
            <person name="Kautsar S.A."/>
            <person name="Yang D."/>
            <person name="Bader C.D."/>
            <person name="Teijaro C.N."/>
            <person name="Fluegel L."/>
            <person name="Davis C.M."/>
            <person name="Simpson J.R."/>
            <person name="Lauterbach L."/>
            <person name="Steele A.D."/>
            <person name="Gui C."/>
            <person name="Meng S."/>
            <person name="Li G."/>
            <person name="Viehrig K."/>
            <person name="Ye F."/>
            <person name="Su P."/>
            <person name="Kiefer A.F."/>
            <person name="Nichols A."/>
            <person name="Cepeda A.J."/>
            <person name="Yan W."/>
            <person name="Fan B."/>
            <person name="Jiang Y."/>
            <person name="Adhikari A."/>
            <person name="Zheng C.-J."/>
            <person name="Schuster L."/>
            <person name="Cowan T.M."/>
            <person name="Smanski M.J."/>
            <person name="Chevrette M.G."/>
            <person name="De Carvalho L.P.S."/>
            <person name="Shen B."/>
        </authorList>
    </citation>
    <scope>NUCLEOTIDE SEQUENCE [LARGE SCALE GENOMIC DNA]</scope>
    <source>
        <strain evidence="6 7">NPDC004045</strain>
    </source>
</reference>
<protein>
    <submittedName>
        <fullName evidence="6">TetR/AcrR family transcriptional regulator</fullName>
    </submittedName>
</protein>
<gene>
    <name evidence="6" type="ORF">ACFYTF_03590</name>
</gene>
<accession>A0ABW6PHR6</accession>
<evidence type="ECO:0000313" key="6">
    <source>
        <dbReference type="EMBL" id="MFF0541898.1"/>
    </source>
</evidence>
<dbReference type="Proteomes" id="UP001601444">
    <property type="component" value="Unassembled WGS sequence"/>
</dbReference>
<dbReference type="InterPro" id="IPR036271">
    <property type="entry name" value="Tet_transcr_reg_TetR-rel_C_sf"/>
</dbReference>
<dbReference type="PROSITE" id="PS50977">
    <property type="entry name" value="HTH_TETR_2"/>
    <property type="match status" value="1"/>
</dbReference>
<evidence type="ECO:0000256" key="4">
    <source>
        <dbReference type="PROSITE-ProRule" id="PRU00335"/>
    </source>
</evidence>
<proteinExistence type="predicted"/>
<dbReference type="InterPro" id="IPR025996">
    <property type="entry name" value="MT1864/Rv1816-like_C"/>
</dbReference>
<dbReference type="InterPro" id="IPR009057">
    <property type="entry name" value="Homeodomain-like_sf"/>
</dbReference>
<sequence>MSEKTNARSRNRRGEGARLRDELIAAAGTLLETLDGQESLSLRAVARAAGVAPQSVYLHFADRRELLTAVYAERFTELHAALVAAREAAPDPRERLLALCRAYVGYGTRHPGHYRVLFGTAGTPGWEPTPDQLPGLPTFDLLVDAAAACGSARPTETAACLWAGMHGLITLRQDRPSFPWPELDVLVGTMAEAHLAAAGAPA</sequence>
<name>A0ABW6PHR6_9NOCA</name>
<dbReference type="SUPFAM" id="SSF48498">
    <property type="entry name" value="Tetracyclin repressor-like, C-terminal domain"/>
    <property type="match status" value="1"/>
</dbReference>
<keyword evidence="1" id="KW-0805">Transcription regulation</keyword>
<dbReference type="PANTHER" id="PTHR30055:SF234">
    <property type="entry name" value="HTH-TYPE TRANSCRIPTIONAL REGULATOR BETI"/>
    <property type="match status" value="1"/>
</dbReference>
<feature type="domain" description="HTH tetR-type" evidence="5">
    <location>
        <begin position="17"/>
        <end position="78"/>
    </location>
</feature>
<evidence type="ECO:0000259" key="5">
    <source>
        <dbReference type="PROSITE" id="PS50977"/>
    </source>
</evidence>
<evidence type="ECO:0000256" key="3">
    <source>
        <dbReference type="ARBA" id="ARBA00023163"/>
    </source>
</evidence>
<dbReference type="PANTHER" id="PTHR30055">
    <property type="entry name" value="HTH-TYPE TRANSCRIPTIONAL REGULATOR RUTR"/>
    <property type="match status" value="1"/>
</dbReference>
<dbReference type="RefSeq" id="WP_043649089.1">
    <property type="nucleotide sequence ID" value="NZ_JBIAMX010000002.1"/>
</dbReference>
<dbReference type="Pfam" id="PF13305">
    <property type="entry name" value="TetR_C_33"/>
    <property type="match status" value="1"/>
</dbReference>
<evidence type="ECO:0000313" key="7">
    <source>
        <dbReference type="Proteomes" id="UP001601444"/>
    </source>
</evidence>
<evidence type="ECO:0000256" key="2">
    <source>
        <dbReference type="ARBA" id="ARBA00023125"/>
    </source>
</evidence>
<dbReference type="SUPFAM" id="SSF46689">
    <property type="entry name" value="Homeodomain-like"/>
    <property type="match status" value="1"/>
</dbReference>
<dbReference type="EMBL" id="JBIAMX010000002">
    <property type="protein sequence ID" value="MFF0541898.1"/>
    <property type="molecule type" value="Genomic_DNA"/>
</dbReference>
<feature type="DNA-binding region" description="H-T-H motif" evidence="4">
    <location>
        <begin position="41"/>
        <end position="60"/>
    </location>
</feature>
<keyword evidence="3" id="KW-0804">Transcription</keyword>
<dbReference type="Pfam" id="PF00440">
    <property type="entry name" value="TetR_N"/>
    <property type="match status" value="1"/>
</dbReference>
<keyword evidence="2 4" id="KW-0238">DNA-binding</keyword>